<feature type="coiled-coil region" evidence="1">
    <location>
        <begin position="59"/>
        <end position="104"/>
    </location>
</feature>
<gene>
    <name evidence="3" type="ORF">EV191_11736</name>
</gene>
<protein>
    <submittedName>
        <fullName evidence="3">Pentapeptide repeat protein</fullName>
    </submittedName>
</protein>
<dbReference type="OrthoDB" id="3827724at2"/>
<dbReference type="AlphaFoldDB" id="A0A4R2Q8D1"/>
<dbReference type="Gene3D" id="2.160.20.80">
    <property type="entry name" value="E3 ubiquitin-protein ligase SopA"/>
    <property type="match status" value="1"/>
</dbReference>
<evidence type="ECO:0000313" key="4">
    <source>
        <dbReference type="Proteomes" id="UP000294911"/>
    </source>
</evidence>
<dbReference type="InterPro" id="IPR001646">
    <property type="entry name" value="5peptide_repeat"/>
</dbReference>
<dbReference type="EMBL" id="SLXQ01000017">
    <property type="protein sequence ID" value="TCP45070.1"/>
    <property type="molecule type" value="Genomic_DNA"/>
</dbReference>
<comment type="caution">
    <text evidence="3">The sequence shown here is derived from an EMBL/GenBank/DDBJ whole genome shotgun (WGS) entry which is preliminary data.</text>
</comment>
<evidence type="ECO:0000313" key="3">
    <source>
        <dbReference type="EMBL" id="TCP45070.1"/>
    </source>
</evidence>
<accession>A0A4R2Q8D1</accession>
<organism evidence="3 4">
    <name type="scientific">Tamaricihabitans halophyticus</name>
    <dbReference type="NCBI Taxonomy" id="1262583"/>
    <lineage>
        <taxon>Bacteria</taxon>
        <taxon>Bacillati</taxon>
        <taxon>Actinomycetota</taxon>
        <taxon>Actinomycetes</taxon>
        <taxon>Pseudonocardiales</taxon>
        <taxon>Pseudonocardiaceae</taxon>
        <taxon>Tamaricihabitans</taxon>
    </lineage>
</organism>
<evidence type="ECO:0000256" key="2">
    <source>
        <dbReference type="SAM" id="Phobius"/>
    </source>
</evidence>
<keyword evidence="2" id="KW-1133">Transmembrane helix</keyword>
<keyword evidence="1" id="KW-0175">Coiled coil</keyword>
<keyword evidence="4" id="KW-1185">Reference proteome</keyword>
<reference evidence="3 4" key="1">
    <citation type="submission" date="2019-03" db="EMBL/GenBank/DDBJ databases">
        <title>Genomic Encyclopedia of Type Strains, Phase IV (KMG-IV): sequencing the most valuable type-strain genomes for metagenomic binning, comparative biology and taxonomic classification.</title>
        <authorList>
            <person name="Goeker M."/>
        </authorList>
    </citation>
    <scope>NUCLEOTIDE SEQUENCE [LARGE SCALE GENOMIC DNA]</scope>
    <source>
        <strain evidence="3 4">DSM 45765</strain>
    </source>
</reference>
<keyword evidence="2" id="KW-0812">Transmembrane</keyword>
<evidence type="ECO:0000256" key="1">
    <source>
        <dbReference type="SAM" id="Coils"/>
    </source>
</evidence>
<feature type="transmembrane region" description="Helical" evidence="2">
    <location>
        <begin position="43"/>
        <end position="60"/>
    </location>
</feature>
<proteinExistence type="predicted"/>
<dbReference type="Pfam" id="PF13576">
    <property type="entry name" value="Pentapeptide_3"/>
    <property type="match status" value="1"/>
</dbReference>
<dbReference type="RefSeq" id="WP_132880198.1">
    <property type="nucleotide sequence ID" value="NZ_SLXQ01000017.1"/>
</dbReference>
<dbReference type="Proteomes" id="UP000294911">
    <property type="component" value="Unassembled WGS sequence"/>
</dbReference>
<feature type="transmembrane region" description="Helical" evidence="2">
    <location>
        <begin position="9"/>
        <end position="31"/>
    </location>
</feature>
<keyword evidence="2" id="KW-0472">Membrane</keyword>
<sequence>MSNPQGRIGLLATISTAVAALICVSVGLLVFDPSATGADALRTGGLAAGSVVALYALWLNDRRRRVDEQRQQLDNQRNDLETQRYQLERERQQLEDRKTDQEHSRAADERFARSVEILGNEADQVRVGAMHALAGLARSHREYTQTVLDVLCSYLRRPFDHPYWDLRNRDDAQTVPEHSRRERTVRQTAAKLIASLLPSTDAEQPEWYSLDVAGANLDRFDLSDRVVGSLNASGCRFRHTTSFAGTVFLSKVDLREVTFLHSINADGAVFQGTTRLCGLWGMAPASFAGTTFRGEVDLRSARFADHATFRLAVLHGQLDLRYAHFDGGVDLRVREPAPTVSLYHTEVDTSIDVHLPRSWELTEHSSPNRAYIWIAESPIGRS</sequence>
<name>A0A4R2Q8D1_9PSEU</name>